<dbReference type="RefSeq" id="WP_318348782.1">
    <property type="nucleotide sequence ID" value="NZ_AP018694.1"/>
</dbReference>
<proteinExistence type="predicted"/>
<dbReference type="KEGG" id="anf:AQPE_4880"/>
<dbReference type="EMBL" id="AP018694">
    <property type="protein sequence ID" value="BBE20686.1"/>
    <property type="molecule type" value="Genomic_DNA"/>
</dbReference>
<sequence>MSEDLLQDHAYRNASEEEKEIGLKVEKLLIGLSVSSAQDLLKCVSYAIADKSKVLAI</sequence>
<reference evidence="2" key="1">
    <citation type="journal article" date="2020" name="Int. J. Syst. Evol. Microbiol.">
        <title>Aquipluma nitroreducens gen. nov. sp. nov., a novel facultatively anaerobic bacterium isolated from a freshwater lake.</title>
        <authorList>
            <person name="Watanabe M."/>
            <person name="Kojima H."/>
            <person name="Fukui M."/>
        </authorList>
    </citation>
    <scope>NUCLEOTIDE SEQUENCE</scope>
    <source>
        <strain evidence="2">MeG22</strain>
    </source>
</reference>
<accession>A0A5K7SGQ8</accession>
<evidence type="ECO:0000313" key="1">
    <source>
        <dbReference type="EMBL" id="BBE20658.1"/>
    </source>
</evidence>
<evidence type="ECO:0000313" key="3">
    <source>
        <dbReference type="Proteomes" id="UP001193389"/>
    </source>
</evidence>
<protein>
    <submittedName>
        <fullName evidence="2">Uncharacterized protein</fullName>
    </submittedName>
</protein>
<gene>
    <name evidence="1" type="ORF">AQPE_4852</name>
    <name evidence="2" type="ORF">AQPE_4880</name>
</gene>
<dbReference type="AlphaFoldDB" id="A0A5K7SGQ8"/>
<dbReference type="KEGG" id="anf:AQPE_4852"/>
<organism evidence="2 3">
    <name type="scientific">Aquipluma nitroreducens</name>
    <dbReference type="NCBI Taxonomy" id="2010828"/>
    <lineage>
        <taxon>Bacteria</taxon>
        <taxon>Pseudomonadati</taxon>
        <taxon>Bacteroidota</taxon>
        <taxon>Bacteroidia</taxon>
        <taxon>Marinilabiliales</taxon>
        <taxon>Prolixibacteraceae</taxon>
        <taxon>Aquipluma</taxon>
    </lineage>
</organism>
<dbReference type="Proteomes" id="UP001193389">
    <property type="component" value="Chromosome"/>
</dbReference>
<dbReference type="EMBL" id="AP018694">
    <property type="protein sequence ID" value="BBE20658.1"/>
    <property type="molecule type" value="Genomic_DNA"/>
</dbReference>
<name>A0A5K7SGQ8_9BACT</name>
<evidence type="ECO:0000313" key="2">
    <source>
        <dbReference type="EMBL" id="BBE20686.1"/>
    </source>
</evidence>
<keyword evidence="3" id="KW-1185">Reference proteome</keyword>